<name>A0AAQ2EQK2_PSEO7</name>
<gene>
    <name evidence="1" type="ORF">CWB74_19840</name>
</gene>
<organism evidence="1 2">
    <name type="scientific">Pseudoalteromonas piscicida</name>
    <dbReference type="NCBI Taxonomy" id="43662"/>
    <lineage>
        <taxon>Bacteria</taxon>
        <taxon>Pseudomonadati</taxon>
        <taxon>Pseudomonadota</taxon>
        <taxon>Gammaproteobacteria</taxon>
        <taxon>Alteromonadales</taxon>
        <taxon>Pseudoalteromonadaceae</taxon>
        <taxon>Pseudoalteromonas</taxon>
    </lineage>
</organism>
<protein>
    <submittedName>
        <fullName evidence="1">Uncharacterized protein</fullName>
    </submittedName>
</protein>
<dbReference type="Proteomes" id="UP000305423">
    <property type="component" value="Unassembled WGS sequence"/>
</dbReference>
<evidence type="ECO:0000313" key="1">
    <source>
        <dbReference type="EMBL" id="TMN73947.1"/>
    </source>
</evidence>
<sequence>MITFSFLVMCKLSLAHTWYKCFVGEMACLIFKKQNKLQERPEYVNLKLSFLIGIKAHPRVPRSFF</sequence>
<dbReference type="AlphaFoldDB" id="A0AAQ2EQK2"/>
<proteinExistence type="predicted"/>
<reference evidence="1 2" key="1">
    <citation type="submission" date="2017-12" db="EMBL/GenBank/DDBJ databases">
        <authorList>
            <person name="Paulsen S."/>
            <person name="Gram L.K."/>
        </authorList>
    </citation>
    <scope>NUCLEOTIDE SEQUENCE [LARGE SCALE GENOMIC DNA]</scope>
    <source>
        <strain evidence="1 2">S1607</strain>
    </source>
</reference>
<evidence type="ECO:0000313" key="2">
    <source>
        <dbReference type="Proteomes" id="UP000305423"/>
    </source>
</evidence>
<accession>A0AAQ2EQK2</accession>
<dbReference type="EMBL" id="PNEL01000062">
    <property type="protein sequence ID" value="TMN73947.1"/>
    <property type="molecule type" value="Genomic_DNA"/>
</dbReference>
<comment type="caution">
    <text evidence="1">The sequence shown here is derived from an EMBL/GenBank/DDBJ whole genome shotgun (WGS) entry which is preliminary data.</text>
</comment>
<reference evidence="2" key="2">
    <citation type="submission" date="2019-06" db="EMBL/GenBank/DDBJ databases">
        <title>Co-occurence of chitin degradation, pigmentation and bioactivity in marine Pseudoalteromonas.</title>
        <authorList>
            <person name="Sonnenschein E.C."/>
            <person name="Bech P.K."/>
        </authorList>
    </citation>
    <scope>NUCLEOTIDE SEQUENCE [LARGE SCALE GENOMIC DNA]</scope>
    <source>
        <strain evidence="2">S1607</strain>
    </source>
</reference>